<dbReference type="SUPFAM" id="SSF54534">
    <property type="entry name" value="FKBP-like"/>
    <property type="match status" value="1"/>
</dbReference>
<evidence type="ECO:0000256" key="2">
    <source>
        <dbReference type="ARBA" id="ARBA00013194"/>
    </source>
</evidence>
<feature type="domain" description="PPIase FKBP-type" evidence="7">
    <location>
        <begin position="50"/>
        <end position="139"/>
    </location>
</feature>
<dbReference type="PROSITE" id="PS50059">
    <property type="entry name" value="FKBP_PPIASE"/>
    <property type="match status" value="1"/>
</dbReference>
<dbReference type="GO" id="GO:0003755">
    <property type="term" value="F:peptidyl-prolyl cis-trans isomerase activity"/>
    <property type="evidence" value="ECO:0007669"/>
    <property type="project" value="UniProtKB-KW"/>
</dbReference>
<evidence type="ECO:0000256" key="4">
    <source>
        <dbReference type="ARBA" id="ARBA00023235"/>
    </source>
</evidence>
<evidence type="ECO:0000259" key="7">
    <source>
        <dbReference type="PROSITE" id="PS50059"/>
    </source>
</evidence>
<evidence type="ECO:0000256" key="3">
    <source>
        <dbReference type="ARBA" id="ARBA00023110"/>
    </source>
</evidence>
<dbReference type="GO" id="GO:0005783">
    <property type="term" value="C:endoplasmic reticulum"/>
    <property type="evidence" value="ECO:0007669"/>
    <property type="project" value="TreeGrafter"/>
</dbReference>
<feature type="chain" id="PRO_5013141507" description="peptidylprolyl isomerase" evidence="6">
    <location>
        <begin position="18"/>
        <end position="139"/>
    </location>
</feature>
<dbReference type="OrthoDB" id="1902587at2759"/>
<proteinExistence type="predicted"/>
<comment type="caution">
    <text evidence="8">The sequence shown here is derived from an EMBL/GenBank/DDBJ whole genome shotgun (WGS) entry which is preliminary data.</text>
</comment>
<evidence type="ECO:0000313" key="9">
    <source>
        <dbReference type="Proteomes" id="UP000193498"/>
    </source>
</evidence>
<keyword evidence="3 5" id="KW-0697">Rotamase</keyword>
<keyword evidence="9" id="KW-1185">Reference proteome</keyword>
<protein>
    <recommendedName>
        <fullName evidence="2 5">peptidylprolyl isomerase</fullName>
        <ecNumber evidence="2 5">5.2.1.8</ecNumber>
    </recommendedName>
</protein>
<dbReference type="InParanoid" id="A0A1Y1Z9X0"/>
<dbReference type="EC" id="5.2.1.8" evidence="2 5"/>
<evidence type="ECO:0000313" key="8">
    <source>
        <dbReference type="EMBL" id="ORY06966.1"/>
    </source>
</evidence>
<accession>A0A1Y1Z9X0</accession>
<dbReference type="Gene3D" id="3.10.50.40">
    <property type="match status" value="1"/>
</dbReference>
<dbReference type="Proteomes" id="UP000193498">
    <property type="component" value="Unassembled WGS sequence"/>
</dbReference>
<reference evidence="8 9" key="1">
    <citation type="submission" date="2016-07" db="EMBL/GenBank/DDBJ databases">
        <title>Pervasive Adenine N6-methylation of Active Genes in Fungi.</title>
        <authorList>
            <consortium name="DOE Joint Genome Institute"/>
            <person name="Mondo S.J."/>
            <person name="Dannebaum R.O."/>
            <person name="Kuo R.C."/>
            <person name="Labutti K."/>
            <person name="Haridas S."/>
            <person name="Kuo A."/>
            <person name="Salamov A."/>
            <person name="Ahrendt S.R."/>
            <person name="Lipzen A."/>
            <person name="Sullivan W."/>
            <person name="Andreopoulos W.B."/>
            <person name="Clum A."/>
            <person name="Lindquist E."/>
            <person name="Daum C."/>
            <person name="Ramamoorthy G.K."/>
            <person name="Gryganskyi A."/>
            <person name="Culley D."/>
            <person name="Magnuson J.K."/>
            <person name="James T.Y."/>
            <person name="O'Malley M.A."/>
            <person name="Stajich J.E."/>
            <person name="Spatafora J.W."/>
            <person name="Visel A."/>
            <person name="Grigoriev I.V."/>
        </authorList>
    </citation>
    <scope>NUCLEOTIDE SEQUENCE [LARGE SCALE GENOMIC DNA]</scope>
    <source>
        <strain evidence="8 9">CBS 931.73</strain>
    </source>
</reference>
<organism evidence="8 9">
    <name type="scientific">Basidiobolus meristosporus CBS 931.73</name>
    <dbReference type="NCBI Taxonomy" id="1314790"/>
    <lineage>
        <taxon>Eukaryota</taxon>
        <taxon>Fungi</taxon>
        <taxon>Fungi incertae sedis</taxon>
        <taxon>Zoopagomycota</taxon>
        <taxon>Entomophthoromycotina</taxon>
        <taxon>Basidiobolomycetes</taxon>
        <taxon>Basidiobolales</taxon>
        <taxon>Basidiobolaceae</taxon>
        <taxon>Basidiobolus</taxon>
    </lineage>
</organism>
<name>A0A1Y1Z9X0_9FUNG</name>
<dbReference type="AlphaFoldDB" id="A0A1Y1Z9X0"/>
<dbReference type="PANTHER" id="PTHR45779:SF7">
    <property type="entry name" value="PEPTIDYLPROLYL ISOMERASE"/>
    <property type="match status" value="1"/>
</dbReference>
<keyword evidence="4 5" id="KW-0413">Isomerase</keyword>
<dbReference type="EMBL" id="MCFE01000012">
    <property type="protein sequence ID" value="ORY06966.1"/>
    <property type="molecule type" value="Genomic_DNA"/>
</dbReference>
<dbReference type="InterPro" id="IPR001179">
    <property type="entry name" value="PPIase_FKBP_dom"/>
</dbReference>
<evidence type="ECO:0000256" key="1">
    <source>
        <dbReference type="ARBA" id="ARBA00000971"/>
    </source>
</evidence>
<dbReference type="FunFam" id="3.10.50.40:FF:000006">
    <property type="entry name" value="Peptidyl-prolyl cis-trans isomerase"/>
    <property type="match status" value="1"/>
</dbReference>
<dbReference type="InterPro" id="IPR044609">
    <property type="entry name" value="FKBP2/11"/>
</dbReference>
<sequence>MVRKLAVIFFFLATVSTTFFHVDAIREAPKDLRINIKKRVADCQRRSKDGDSLSMHYTGTLYTDGTQFDSSIPRGEPFTFTLGAGQVIKGWDLGLKNMCIGEKRTLVIPSELAYGSQGIPPTIPADAALVFDVELLNID</sequence>
<feature type="signal peptide" evidence="6">
    <location>
        <begin position="1"/>
        <end position="17"/>
    </location>
</feature>
<dbReference type="STRING" id="1314790.A0A1Y1Z9X0"/>
<dbReference type="PANTHER" id="PTHR45779">
    <property type="entry name" value="PEPTIDYLPROLYL ISOMERASE"/>
    <property type="match status" value="1"/>
</dbReference>
<dbReference type="InterPro" id="IPR046357">
    <property type="entry name" value="PPIase_dom_sf"/>
</dbReference>
<gene>
    <name evidence="8" type="ORF">K493DRAFT_322421</name>
</gene>
<dbReference type="Pfam" id="PF00254">
    <property type="entry name" value="FKBP_C"/>
    <property type="match status" value="1"/>
</dbReference>
<keyword evidence="6" id="KW-0732">Signal</keyword>
<comment type="catalytic activity">
    <reaction evidence="1 5">
        <text>[protein]-peptidylproline (omega=180) = [protein]-peptidylproline (omega=0)</text>
        <dbReference type="Rhea" id="RHEA:16237"/>
        <dbReference type="Rhea" id="RHEA-COMP:10747"/>
        <dbReference type="Rhea" id="RHEA-COMP:10748"/>
        <dbReference type="ChEBI" id="CHEBI:83833"/>
        <dbReference type="ChEBI" id="CHEBI:83834"/>
        <dbReference type="EC" id="5.2.1.8"/>
    </reaction>
</comment>
<evidence type="ECO:0000256" key="6">
    <source>
        <dbReference type="SAM" id="SignalP"/>
    </source>
</evidence>
<evidence type="ECO:0000256" key="5">
    <source>
        <dbReference type="PROSITE-ProRule" id="PRU00277"/>
    </source>
</evidence>